<dbReference type="Gene3D" id="1.10.287.460">
    <property type="entry name" value="Peptidyl-prolyl cis-trans isomerase, FKBP-type, N-terminal domain"/>
    <property type="match status" value="1"/>
</dbReference>
<dbReference type="EC" id="5.2.1.8" evidence="7"/>
<dbReference type="PANTHER" id="PTHR43811">
    <property type="entry name" value="FKBP-TYPE PEPTIDYL-PROLYL CIS-TRANS ISOMERASE FKPA"/>
    <property type="match status" value="1"/>
</dbReference>
<feature type="chain" id="PRO_5009524727" description="Peptidyl-prolyl cis-trans isomerase" evidence="8">
    <location>
        <begin position="22"/>
        <end position="228"/>
    </location>
</feature>
<evidence type="ECO:0000256" key="1">
    <source>
        <dbReference type="ARBA" id="ARBA00000971"/>
    </source>
</evidence>
<evidence type="ECO:0000256" key="3">
    <source>
        <dbReference type="ARBA" id="ARBA00022729"/>
    </source>
</evidence>
<dbReference type="GO" id="GO:0016020">
    <property type="term" value="C:membrane"/>
    <property type="evidence" value="ECO:0007669"/>
    <property type="project" value="InterPro"/>
</dbReference>
<evidence type="ECO:0000259" key="9">
    <source>
        <dbReference type="PROSITE" id="PS50059"/>
    </source>
</evidence>
<accession>A0A1F6GNW0</accession>
<dbReference type="PANTHER" id="PTHR43811:SF23">
    <property type="entry name" value="FKBP-TYPE 22 KDA PEPTIDYL-PROLYL CIS-TRANS ISOMERASE"/>
    <property type="match status" value="1"/>
</dbReference>
<dbReference type="Gene3D" id="3.10.50.40">
    <property type="match status" value="1"/>
</dbReference>
<dbReference type="EMBL" id="MFNF01000055">
    <property type="protein sequence ID" value="OGG99720.1"/>
    <property type="molecule type" value="Genomic_DNA"/>
</dbReference>
<dbReference type="PRINTS" id="PR01730">
    <property type="entry name" value="INFPOTNTIATR"/>
</dbReference>
<evidence type="ECO:0000256" key="4">
    <source>
        <dbReference type="ARBA" id="ARBA00023110"/>
    </source>
</evidence>
<dbReference type="InterPro" id="IPR008104">
    <property type="entry name" value="INFPOTNTIATR"/>
</dbReference>
<dbReference type="Pfam" id="PF01346">
    <property type="entry name" value="FKBP_N"/>
    <property type="match status" value="1"/>
</dbReference>
<evidence type="ECO:0000256" key="5">
    <source>
        <dbReference type="ARBA" id="ARBA00023235"/>
    </source>
</evidence>
<evidence type="ECO:0000256" key="2">
    <source>
        <dbReference type="ARBA" id="ARBA00006577"/>
    </source>
</evidence>
<proteinExistence type="inferred from homology"/>
<evidence type="ECO:0000256" key="6">
    <source>
        <dbReference type="PROSITE-ProRule" id="PRU00277"/>
    </source>
</evidence>
<comment type="catalytic activity">
    <reaction evidence="1 6 7">
        <text>[protein]-peptidylproline (omega=180) = [protein]-peptidylproline (omega=0)</text>
        <dbReference type="Rhea" id="RHEA:16237"/>
        <dbReference type="Rhea" id="RHEA-COMP:10747"/>
        <dbReference type="Rhea" id="RHEA-COMP:10748"/>
        <dbReference type="ChEBI" id="CHEBI:83833"/>
        <dbReference type="ChEBI" id="CHEBI:83834"/>
        <dbReference type="EC" id="5.2.1.8"/>
    </reaction>
</comment>
<name>A0A1F6GNW0_9PROT</name>
<reference evidence="10 11" key="1">
    <citation type="journal article" date="2016" name="Nat. Commun.">
        <title>Thousands of microbial genomes shed light on interconnected biogeochemical processes in an aquifer system.</title>
        <authorList>
            <person name="Anantharaman K."/>
            <person name="Brown C.T."/>
            <person name="Hug L.A."/>
            <person name="Sharon I."/>
            <person name="Castelle C.J."/>
            <person name="Probst A.J."/>
            <person name="Thomas B.C."/>
            <person name="Singh A."/>
            <person name="Wilkins M.J."/>
            <person name="Karaoz U."/>
            <person name="Brodie E.L."/>
            <person name="Williams K.H."/>
            <person name="Hubbard S.S."/>
            <person name="Banfield J.F."/>
        </authorList>
    </citation>
    <scope>NUCLEOTIDE SEQUENCE [LARGE SCALE GENOMIC DNA]</scope>
</reference>
<keyword evidence="3 8" id="KW-0732">Signal</keyword>
<evidence type="ECO:0000313" key="11">
    <source>
        <dbReference type="Proteomes" id="UP000177583"/>
    </source>
</evidence>
<comment type="caution">
    <text evidence="10">The sequence shown here is derived from an EMBL/GenBank/DDBJ whole genome shotgun (WGS) entry which is preliminary data.</text>
</comment>
<dbReference type="InterPro" id="IPR000774">
    <property type="entry name" value="PPIase_FKBP_N"/>
</dbReference>
<feature type="signal peptide" evidence="8">
    <location>
        <begin position="1"/>
        <end position="21"/>
    </location>
</feature>
<evidence type="ECO:0000313" key="10">
    <source>
        <dbReference type="EMBL" id="OGG99720.1"/>
    </source>
</evidence>
<gene>
    <name evidence="10" type="ORF">A2557_06155</name>
</gene>
<dbReference type="Proteomes" id="UP000177583">
    <property type="component" value="Unassembled WGS sequence"/>
</dbReference>
<feature type="domain" description="PPIase FKBP-type" evidence="9">
    <location>
        <begin position="142"/>
        <end position="228"/>
    </location>
</feature>
<dbReference type="InterPro" id="IPR046357">
    <property type="entry name" value="PPIase_dom_sf"/>
</dbReference>
<evidence type="ECO:0000256" key="7">
    <source>
        <dbReference type="RuleBase" id="RU003915"/>
    </source>
</evidence>
<dbReference type="AlphaFoldDB" id="A0A1F6GNW0"/>
<keyword evidence="5 6" id="KW-0413">Isomerase</keyword>
<organism evidence="10 11">
    <name type="scientific">Candidatus Lambdaproteobacteria bacterium RIFOXYD2_FULL_56_26</name>
    <dbReference type="NCBI Taxonomy" id="1817773"/>
    <lineage>
        <taxon>Bacteria</taxon>
        <taxon>Pseudomonadati</taxon>
        <taxon>Pseudomonadota</taxon>
        <taxon>Candidatus Lambdaproteobacteria</taxon>
    </lineage>
</organism>
<keyword evidence="4 6" id="KW-0697">Rotamase</keyword>
<dbReference type="Pfam" id="PF00254">
    <property type="entry name" value="FKBP_C"/>
    <property type="match status" value="1"/>
</dbReference>
<dbReference type="NCBIfam" id="NF008602">
    <property type="entry name" value="PRK11570.1"/>
    <property type="match status" value="1"/>
</dbReference>
<dbReference type="InterPro" id="IPR001179">
    <property type="entry name" value="PPIase_FKBP_dom"/>
</dbReference>
<dbReference type="GO" id="GO:0006457">
    <property type="term" value="P:protein folding"/>
    <property type="evidence" value="ECO:0007669"/>
    <property type="project" value="InterPro"/>
</dbReference>
<dbReference type="InterPro" id="IPR036944">
    <property type="entry name" value="PPIase_FKBP_N_sf"/>
</dbReference>
<dbReference type="SUPFAM" id="SSF54534">
    <property type="entry name" value="FKBP-like"/>
    <property type="match status" value="1"/>
</dbReference>
<sequence length="228" mass="24416">MSRITLGLCLALVLSAPSAWAKTPLTTETAKVSYLLGLQFGTNLTRQGVELDLAAIAEGLQDGTKGVKPQLSEEEAAKVMNDFRQKLTAKMEAQRSKMAGENQKSGQAFLDKNKKEAGVKVTKSGLQYKVLTEGKGAKPKTDSKVKVHYEGKLTDGTLFDSSYKRGEPAVFPVTGVIPGWTEALGMMSVGSKWHLVIPAELAYGDRGMGGAIPPNSVLTFDVELLGIE</sequence>
<protein>
    <recommendedName>
        <fullName evidence="7">Peptidyl-prolyl cis-trans isomerase</fullName>
        <ecNumber evidence="7">5.2.1.8</ecNumber>
    </recommendedName>
</protein>
<dbReference type="GO" id="GO:0003755">
    <property type="term" value="F:peptidyl-prolyl cis-trans isomerase activity"/>
    <property type="evidence" value="ECO:0007669"/>
    <property type="project" value="UniProtKB-UniRule"/>
</dbReference>
<dbReference type="PROSITE" id="PS50059">
    <property type="entry name" value="FKBP_PPIASE"/>
    <property type="match status" value="1"/>
</dbReference>
<evidence type="ECO:0000256" key="8">
    <source>
        <dbReference type="SAM" id="SignalP"/>
    </source>
</evidence>
<comment type="similarity">
    <text evidence="2 7">Belongs to the FKBP-type PPIase family.</text>
</comment>
<dbReference type="FunFam" id="3.10.50.40:FF:000004">
    <property type="entry name" value="Peptidyl-prolyl cis-trans isomerase"/>
    <property type="match status" value="1"/>
</dbReference>